<feature type="region of interest" description="Disordered" evidence="5">
    <location>
        <begin position="585"/>
        <end position="623"/>
    </location>
</feature>
<feature type="compositionally biased region" description="Acidic residues" evidence="5">
    <location>
        <begin position="592"/>
        <end position="605"/>
    </location>
</feature>
<feature type="transmembrane region" description="Helical" evidence="6">
    <location>
        <begin position="190"/>
        <end position="208"/>
    </location>
</feature>
<feature type="transmembrane region" description="Helical" evidence="6">
    <location>
        <begin position="58"/>
        <end position="76"/>
    </location>
</feature>
<dbReference type="KEGG" id="cok:COCCU_13885"/>
<evidence type="ECO:0000313" key="9">
    <source>
        <dbReference type="Proteomes" id="UP000424462"/>
    </source>
</evidence>
<dbReference type="Proteomes" id="UP000424462">
    <property type="component" value="Chromosome"/>
</dbReference>
<feature type="transmembrane region" description="Helical" evidence="6">
    <location>
        <begin position="393"/>
        <end position="419"/>
    </location>
</feature>
<name>A0A6B8W9L9_9CORY</name>
<evidence type="ECO:0000256" key="1">
    <source>
        <dbReference type="ARBA" id="ARBA00004141"/>
    </source>
</evidence>
<reference evidence="8 9" key="1">
    <citation type="submission" date="2019-11" db="EMBL/GenBank/DDBJ databases">
        <title>Complete genome sequence of Corynebacterium kalinowskii 1959, a novel Corynebacterium species isolated from soil of a small paddock in Vilsendorf, Germany.</title>
        <authorList>
            <person name="Schaffert L."/>
            <person name="Ruwe M."/>
            <person name="Milse J."/>
            <person name="Hanuschka K."/>
            <person name="Ortseifen V."/>
            <person name="Droste J."/>
            <person name="Brandt D."/>
            <person name="Schlueter L."/>
            <person name="Kutter Y."/>
            <person name="Vinke S."/>
            <person name="Viehoefer P."/>
            <person name="Jacob L."/>
            <person name="Luebke N.-C."/>
            <person name="Schulte-Berndt E."/>
            <person name="Hain C."/>
            <person name="Linder M."/>
            <person name="Schmidt P."/>
            <person name="Wollenschlaeger L."/>
            <person name="Luttermann T."/>
            <person name="Thieme E."/>
            <person name="Hassa J."/>
            <person name="Haak M."/>
            <person name="Wittchen M."/>
            <person name="Mentz A."/>
            <person name="Persicke M."/>
            <person name="Busche T."/>
            <person name="Ruckert C."/>
        </authorList>
    </citation>
    <scope>NUCLEOTIDE SEQUENCE [LARGE SCALE GENOMIC DNA]</scope>
    <source>
        <strain evidence="8 9">2039</strain>
    </source>
</reference>
<feature type="transmembrane region" description="Helical" evidence="6">
    <location>
        <begin position="298"/>
        <end position="319"/>
    </location>
</feature>
<evidence type="ECO:0000259" key="7">
    <source>
        <dbReference type="PROSITE" id="PS50801"/>
    </source>
</evidence>
<dbReference type="EMBL" id="CP046455">
    <property type="protein sequence ID" value="QGU08667.1"/>
    <property type="molecule type" value="Genomic_DNA"/>
</dbReference>
<dbReference type="InterPro" id="IPR011547">
    <property type="entry name" value="SLC26A/SulP_dom"/>
</dbReference>
<proteinExistence type="predicted"/>
<feature type="transmembrane region" description="Helical" evidence="6">
    <location>
        <begin position="144"/>
        <end position="166"/>
    </location>
</feature>
<dbReference type="Pfam" id="PF00916">
    <property type="entry name" value="Sulfate_transp"/>
    <property type="match status" value="1"/>
</dbReference>
<dbReference type="SUPFAM" id="SSF52091">
    <property type="entry name" value="SpoIIaa-like"/>
    <property type="match status" value="1"/>
</dbReference>
<feature type="transmembrane region" description="Helical" evidence="6">
    <location>
        <begin position="32"/>
        <end position="52"/>
    </location>
</feature>
<feature type="domain" description="STAS" evidence="7">
    <location>
        <begin position="447"/>
        <end position="557"/>
    </location>
</feature>
<dbReference type="InterPro" id="IPR036513">
    <property type="entry name" value="STAS_dom_sf"/>
</dbReference>
<keyword evidence="2 6" id="KW-0812">Transmembrane</keyword>
<accession>A0A6B8W9L9</accession>
<comment type="subcellular location">
    <subcellularLocation>
        <location evidence="1">Membrane</location>
        <topology evidence="1">Multi-pass membrane protein</topology>
    </subcellularLocation>
</comment>
<dbReference type="GO" id="GO:0055085">
    <property type="term" value="P:transmembrane transport"/>
    <property type="evidence" value="ECO:0007669"/>
    <property type="project" value="InterPro"/>
</dbReference>
<dbReference type="RefSeq" id="WP_197088379.1">
    <property type="nucleotide sequence ID" value="NZ_CP046455.1"/>
</dbReference>
<evidence type="ECO:0000256" key="2">
    <source>
        <dbReference type="ARBA" id="ARBA00022692"/>
    </source>
</evidence>
<evidence type="ECO:0000313" key="8">
    <source>
        <dbReference type="EMBL" id="QGU08667.1"/>
    </source>
</evidence>
<feature type="transmembrane region" description="Helical" evidence="6">
    <location>
        <begin position="339"/>
        <end position="372"/>
    </location>
</feature>
<protein>
    <submittedName>
        <fullName evidence="8">Putative sulfate transporter</fullName>
    </submittedName>
</protein>
<evidence type="ECO:0000256" key="4">
    <source>
        <dbReference type="ARBA" id="ARBA00023136"/>
    </source>
</evidence>
<feature type="transmembrane region" description="Helical" evidence="6">
    <location>
        <begin position="265"/>
        <end position="286"/>
    </location>
</feature>
<feature type="transmembrane region" description="Helical" evidence="6">
    <location>
        <begin position="112"/>
        <end position="132"/>
    </location>
</feature>
<dbReference type="CDD" id="cd07042">
    <property type="entry name" value="STAS_SulP_like_sulfate_transporter"/>
    <property type="match status" value="1"/>
</dbReference>
<keyword evidence="3 6" id="KW-1133">Transmembrane helix</keyword>
<dbReference type="Pfam" id="PF01740">
    <property type="entry name" value="STAS"/>
    <property type="match status" value="1"/>
</dbReference>
<feature type="transmembrane region" description="Helical" evidence="6">
    <location>
        <begin position="215"/>
        <end position="234"/>
    </location>
</feature>
<evidence type="ECO:0000256" key="5">
    <source>
        <dbReference type="SAM" id="MobiDB-lite"/>
    </source>
</evidence>
<keyword evidence="9" id="KW-1185">Reference proteome</keyword>
<gene>
    <name evidence="8" type="ORF">COCCU_13885</name>
</gene>
<evidence type="ECO:0000256" key="6">
    <source>
        <dbReference type="SAM" id="Phobius"/>
    </source>
</evidence>
<evidence type="ECO:0000256" key="3">
    <source>
        <dbReference type="ARBA" id="ARBA00022989"/>
    </source>
</evidence>
<dbReference type="InterPro" id="IPR001902">
    <property type="entry name" value="SLC26A/SulP_fam"/>
</dbReference>
<feature type="compositionally biased region" description="Basic and acidic residues" evidence="5">
    <location>
        <begin position="608"/>
        <end position="623"/>
    </location>
</feature>
<dbReference type="PROSITE" id="PS50801">
    <property type="entry name" value="STAS"/>
    <property type="match status" value="1"/>
</dbReference>
<keyword evidence="4 6" id="KW-0472">Membrane</keyword>
<dbReference type="PANTHER" id="PTHR11814">
    <property type="entry name" value="SULFATE TRANSPORTER"/>
    <property type="match status" value="1"/>
</dbReference>
<dbReference type="GO" id="GO:0016020">
    <property type="term" value="C:membrane"/>
    <property type="evidence" value="ECO:0007669"/>
    <property type="project" value="UniProtKB-SubCell"/>
</dbReference>
<dbReference type="Gene3D" id="3.30.750.24">
    <property type="entry name" value="STAS domain"/>
    <property type="match status" value="1"/>
</dbReference>
<organism evidence="8 9">
    <name type="scientific">Corynebacterium occultum</name>
    <dbReference type="NCBI Taxonomy" id="2675219"/>
    <lineage>
        <taxon>Bacteria</taxon>
        <taxon>Bacillati</taxon>
        <taxon>Actinomycetota</taxon>
        <taxon>Actinomycetes</taxon>
        <taxon>Mycobacteriales</taxon>
        <taxon>Corynebacteriaceae</taxon>
        <taxon>Corynebacterium</taxon>
    </lineage>
</organism>
<sequence>MDSSSTGAPGPDKRAWLLPTLRGARSSLSADLVAGLTLAAIGLPGSMAAAQLVGVSPALGLLAFVVGAFTFLLFGGHRILSVGPDSSIAPMLAAGAAGHALATGAGEEKVDPGALLLISLMVGAILIVIGLCRGGWITQFLSRPVTAGLLAGVGLNIIASQLHIVLGINEPTSGSVPVQVLDVLDSLDEINLWAVILALVVLAISGGAARLSPRFPGPLLGLAVVALITAFGGLRERGVETLPSAESVWRLPDFGAVPWGQASEMLVPALVIVVLVTVQTGATEAATKQGQATLDRDLGAIGVASVVAAGAGAFALNASPPRTRLVQQARGRSQVSSLMAGSMVLLVLFFGTGLLPLLPVAALSAVLMQIAFSLIRFDQLRHIARFSKAELGIALGTIVLVAVLGIVPGVGIAAVVTLLDRTRREARPPVYRKGLIPQSNHWVPVDAGVETVQVPEVLVWSVEAPIWYADADYVIQKLHEELDAGDYSVVVLDGAAVSDLDYTGVIALGTLIDHMLDEGLSVLVARATRTTQEALARAGLLEKVKLHPTVSDAVKEGAEIAGLEDEFRAARAKKKDLARLAEDGMDQAELLEGVDDPTEDLDVPPEGETSRQEEHHREQRADP</sequence>
<dbReference type="AlphaFoldDB" id="A0A6B8W9L9"/>
<dbReference type="InterPro" id="IPR002645">
    <property type="entry name" value="STAS_dom"/>
</dbReference>